<gene>
    <name evidence="11" type="ORF">SAMN05216198_1391</name>
</gene>
<dbReference type="NCBIfam" id="TIGR02532">
    <property type="entry name" value="IV_pilin_GFxxxE"/>
    <property type="match status" value="1"/>
</dbReference>
<dbReference type="Pfam" id="PF02501">
    <property type="entry name" value="T2SSI"/>
    <property type="match status" value="1"/>
</dbReference>
<name>A0A1H1Q6C8_9GAMM</name>
<keyword evidence="7" id="KW-1133">Transmembrane helix</keyword>
<keyword evidence="3" id="KW-1003">Cell membrane</keyword>
<evidence type="ECO:0000256" key="2">
    <source>
        <dbReference type="ARBA" id="ARBA00008358"/>
    </source>
</evidence>
<keyword evidence="5 9" id="KW-0997">Cell inner membrane</keyword>
<protein>
    <recommendedName>
        <fullName evidence="9">Type II secretion system protein I</fullName>
        <shortName evidence="9">T2SS minor pseudopilin I</shortName>
    </recommendedName>
</protein>
<dbReference type="PANTHER" id="PTHR38779:SF2">
    <property type="entry name" value="TYPE II SECRETION SYSTEM PROTEIN I-RELATED"/>
    <property type="match status" value="1"/>
</dbReference>
<evidence type="ECO:0000256" key="5">
    <source>
        <dbReference type="ARBA" id="ARBA00022519"/>
    </source>
</evidence>
<evidence type="ECO:0000256" key="9">
    <source>
        <dbReference type="RuleBase" id="RU368030"/>
    </source>
</evidence>
<evidence type="ECO:0000256" key="6">
    <source>
        <dbReference type="ARBA" id="ARBA00022692"/>
    </source>
</evidence>
<evidence type="ECO:0000313" key="11">
    <source>
        <dbReference type="EMBL" id="SDS18807.1"/>
    </source>
</evidence>
<dbReference type="EMBL" id="LT629748">
    <property type="protein sequence ID" value="SDS18807.1"/>
    <property type="molecule type" value="Genomic_DNA"/>
</dbReference>
<accession>A0A1H1Q6C8</accession>
<feature type="domain" description="Type II secretion system protein GspI C-terminal" evidence="10">
    <location>
        <begin position="43"/>
        <end position="118"/>
    </location>
</feature>
<comment type="PTM">
    <text evidence="9">Cleaved by prepilin peptidase.</text>
</comment>
<proteinExistence type="inferred from homology"/>
<dbReference type="GO" id="GO:0005886">
    <property type="term" value="C:plasma membrane"/>
    <property type="evidence" value="ECO:0007669"/>
    <property type="project" value="UniProtKB-SubCell"/>
</dbReference>
<dbReference type="SUPFAM" id="SSF54523">
    <property type="entry name" value="Pili subunits"/>
    <property type="match status" value="1"/>
</dbReference>
<keyword evidence="12" id="KW-1185">Reference proteome</keyword>
<organism evidence="11 12">
    <name type="scientific">Halopseudomonas litoralis</name>
    <dbReference type="NCBI Taxonomy" id="797277"/>
    <lineage>
        <taxon>Bacteria</taxon>
        <taxon>Pseudomonadati</taxon>
        <taxon>Pseudomonadota</taxon>
        <taxon>Gammaproteobacteria</taxon>
        <taxon>Pseudomonadales</taxon>
        <taxon>Pseudomonadaceae</taxon>
        <taxon>Halopseudomonas</taxon>
    </lineage>
</organism>
<dbReference type="STRING" id="797277.SAMN05216198_1391"/>
<dbReference type="RefSeq" id="WP_090272642.1">
    <property type="nucleotide sequence ID" value="NZ_LT629748.1"/>
</dbReference>
<dbReference type="GO" id="GO:0015627">
    <property type="term" value="C:type II protein secretion system complex"/>
    <property type="evidence" value="ECO:0007669"/>
    <property type="project" value="UniProtKB-UniRule"/>
</dbReference>
<dbReference type="GO" id="GO:0015628">
    <property type="term" value="P:protein secretion by the type II secretion system"/>
    <property type="evidence" value="ECO:0007669"/>
    <property type="project" value="UniProtKB-UniRule"/>
</dbReference>
<keyword evidence="4 9" id="KW-0488">Methylation</keyword>
<evidence type="ECO:0000256" key="1">
    <source>
        <dbReference type="ARBA" id="ARBA00004377"/>
    </source>
</evidence>
<evidence type="ECO:0000256" key="8">
    <source>
        <dbReference type="ARBA" id="ARBA00023136"/>
    </source>
</evidence>
<dbReference type="Proteomes" id="UP000243426">
    <property type="component" value="Chromosome I"/>
</dbReference>
<reference evidence="12" key="1">
    <citation type="submission" date="2016-10" db="EMBL/GenBank/DDBJ databases">
        <authorList>
            <person name="Varghese N."/>
            <person name="Submissions S."/>
        </authorList>
    </citation>
    <scope>NUCLEOTIDE SEQUENCE [LARGE SCALE GENOMIC DNA]</scope>
    <source>
        <strain evidence="12">2SM5</strain>
    </source>
</reference>
<dbReference type="PANTHER" id="PTHR38779">
    <property type="entry name" value="TYPE II SECRETION SYSTEM PROTEIN I-RELATED"/>
    <property type="match status" value="1"/>
</dbReference>
<dbReference type="InterPro" id="IPR045584">
    <property type="entry name" value="Pilin-like"/>
</dbReference>
<comment type="function">
    <text evidence="9">Component of the type II secretion system required for the energy-dependent secretion of extracellular factors such as proteases and toxins from the periplasm.</text>
</comment>
<dbReference type="NCBIfam" id="TIGR01707">
    <property type="entry name" value="gspI"/>
    <property type="match status" value="1"/>
</dbReference>
<dbReference type="InterPro" id="IPR010052">
    <property type="entry name" value="T2SS_protein-GspI"/>
</dbReference>
<sequence length="122" mass="13357">MSATRQTGFTLIEVLIALAIISVALAAYTRVTSQAATNMAHIEQQTLAMLSAQNSLNEVRMTPLPPAGLHQAECPQGDQEFICRLQVGSLQQGMRNISIGVYPLQHSDRRLASLQTWLPEAR</sequence>
<dbReference type="AlphaFoldDB" id="A0A1H1Q6C8"/>
<keyword evidence="6" id="KW-0812">Transmembrane</keyword>
<evidence type="ECO:0000256" key="3">
    <source>
        <dbReference type="ARBA" id="ARBA00022475"/>
    </source>
</evidence>
<dbReference type="InterPro" id="IPR012902">
    <property type="entry name" value="N_methyl_site"/>
</dbReference>
<keyword evidence="8" id="KW-0472">Membrane</keyword>
<evidence type="ECO:0000259" key="10">
    <source>
        <dbReference type="Pfam" id="PF02501"/>
    </source>
</evidence>
<evidence type="ECO:0000256" key="7">
    <source>
        <dbReference type="ARBA" id="ARBA00022989"/>
    </source>
</evidence>
<dbReference type="PROSITE" id="PS00409">
    <property type="entry name" value="PROKAR_NTER_METHYL"/>
    <property type="match status" value="1"/>
</dbReference>
<evidence type="ECO:0000256" key="4">
    <source>
        <dbReference type="ARBA" id="ARBA00022481"/>
    </source>
</evidence>
<comment type="similarity">
    <text evidence="2 9">Belongs to the GSP I family.</text>
</comment>
<dbReference type="InterPro" id="IPR003413">
    <property type="entry name" value="T2SS_GspI_C"/>
</dbReference>
<evidence type="ECO:0000313" key="12">
    <source>
        <dbReference type="Proteomes" id="UP000243426"/>
    </source>
</evidence>
<dbReference type="Gene3D" id="3.30.1300.30">
    <property type="entry name" value="GSPII I/J protein-like"/>
    <property type="match status" value="1"/>
</dbReference>
<dbReference type="Pfam" id="PF07963">
    <property type="entry name" value="N_methyl"/>
    <property type="match status" value="1"/>
</dbReference>
<comment type="subcellular location">
    <subcellularLocation>
        <location evidence="1 9">Cell inner membrane</location>
        <topology evidence="1 9">Single-pass membrane protein</topology>
    </subcellularLocation>
</comment>
<comment type="subunit">
    <text evidence="9">Type II secretion is composed of four main components: the outer membrane complex, the inner membrane complex, the cytoplasmic secretion ATPase and the periplasm-spanning pseudopilus.</text>
</comment>